<keyword evidence="2" id="KW-1185">Reference proteome</keyword>
<dbReference type="EMBL" id="SRMA01026226">
    <property type="protein sequence ID" value="TRY86311.1"/>
    <property type="molecule type" value="Genomic_DNA"/>
</dbReference>
<name>A0A553Q8R0_9TELE</name>
<dbReference type="AlphaFoldDB" id="A0A553Q8R0"/>
<dbReference type="OrthoDB" id="10036956at2759"/>
<dbReference type="Proteomes" id="UP000316079">
    <property type="component" value="Unassembled WGS sequence"/>
</dbReference>
<reference evidence="1 2" key="1">
    <citation type="journal article" date="2019" name="Sci. Data">
        <title>Hybrid genome assembly and annotation of Danionella translucida.</title>
        <authorList>
            <person name="Kadobianskyi M."/>
            <person name="Schulze L."/>
            <person name="Schuelke M."/>
            <person name="Judkewitz B."/>
        </authorList>
    </citation>
    <scope>NUCLEOTIDE SEQUENCE [LARGE SCALE GENOMIC DNA]</scope>
    <source>
        <strain evidence="1 2">Bolton</strain>
    </source>
</reference>
<organism evidence="1 2">
    <name type="scientific">Danionella cerebrum</name>
    <dbReference type="NCBI Taxonomy" id="2873325"/>
    <lineage>
        <taxon>Eukaryota</taxon>
        <taxon>Metazoa</taxon>
        <taxon>Chordata</taxon>
        <taxon>Craniata</taxon>
        <taxon>Vertebrata</taxon>
        <taxon>Euteleostomi</taxon>
        <taxon>Actinopterygii</taxon>
        <taxon>Neopterygii</taxon>
        <taxon>Teleostei</taxon>
        <taxon>Ostariophysi</taxon>
        <taxon>Cypriniformes</taxon>
        <taxon>Danionidae</taxon>
        <taxon>Danioninae</taxon>
        <taxon>Danionella</taxon>
    </lineage>
</organism>
<accession>A0A553Q8R0</accession>
<sequence length="180" mass="20611">MFKVQRLTEVSRSNAGVLLIEYLEANTMQYLIADSKLLDDVCDWMNEPQTEKARFGSHSSDQIRTETLPLGHAGWFFENGSETMLYADKRFVHFNFHCWDSPAPHSSNITDGWMIPRTMRLFPCETSQTAVSASETWCFCYRDAFVHKDVVWFFQHAFEQSMASLSALTSDAGGAFKIKI</sequence>
<protein>
    <submittedName>
        <fullName evidence="1">Uncharacterized protein</fullName>
    </submittedName>
</protein>
<evidence type="ECO:0000313" key="2">
    <source>
        <dbReference type="Proteomes" id="UP000316079"/>
    </source>
</evidence>
<proteinExistence type="predicted"/>
<evidence type="ECO:0000313" key="1">
    <source>
        <dbReference type="EMBL" id="TRY86311.1"/>
    </source>
</evidence>
<comment type="caution">
    <text evidence="1">The sequence shown here is derived from an EMBL/GenBank/DDBJ whole genome shotgun (WGS) entry which is preliminary data.</text>
</comment>
<gene>
    <name evidence="1" type="ORF">DNTS_016124</name>
</gene>